<feature type="region of interest" description="Disordered" evidence="5">
    <location>
        <begin position="52"/>
        <end position="80"/>
    </location>
</feature>
<comment type="similarity">
    <text evidence="1">Belongs to the glycosyltransferase 8 family.</text>
</comment>
<keyword evidence="4" id="KW-0479">Metal-binding</keyword>
<dbReference type="SUPFAM" id="SSF53448">
    <property type="entry name" value="Nucleotide-diphospho-sugar transferases"/>
    <property type="match status" value="1"/>
</dbReference>
<dbReference type="HOGENOM" id="CLU_053429_0_0_1"/>
<accession>A0A0D3KKL7</accession>
<keyword evidence="2" id="KW-0328">Glycosyltransferase</keyword>
<dbReference type="GO" id="GO:0016757">
    <property type="term" value="F:glycosyltransferase activity"/>
    <property type="evidence" value="ECO:0007669"/>
    <property type="project" value="UniProtKB-KW"/>
</dbReference>
<dbReference type="PaxDb" id="2903-EOD36302"/>
<dbReference type="GO" id="GO:0005794">
    <property type="term" value="C:Golgi apparatus"/>
    <property type="evidence" value="ECO:0007669"/>
    <property type="project" value="TreeGrafter"/>
</dbReference>
<dbReference type="Proteomes" id="UP000013827">
    <property type="component" value="Unassembled WGS sequence"/>
</dbReference>
<evidence type="ECO:0000313" key="6">
    <source>
        <dbReference type="EnsemblProtists" id="EOD36302"/>
    </source>
</evidence>
<dbReference type="InterPro" id="IPR050748">
    <property type="entry name" value="Glycosyltrans_8_dom-fam"/>
</dbReference>
<evidence type="ECO:0008006" key="8">
    <source>
        <dbReference type="Google" id="ProtNLM"/>
    </source>
</evidence>
<evidence type="ECO:0000256" key="3">
    <source>
        <dbReference type="ARBA" id="ARBA00022679"/>
    </source>
</evidence>
<dbReference type="RefSeq" id="XP_005788731.1">
    <property type="nucleotide sequence ID" value="XM_005788674.1"/>
</dbReference>
<evidence type="ECO:0000256" key="1">
    <source>
        <dbReference type="ARBA" id="ARBA00006351"/>
    </source>
</evidence>
<dbReference type="GO" id="GO:0046872">
    <property type="term" value="F:metal ion binding"/>
    <property type="evidence" value="ECO:0007669"/>
    <property type="project" value="UniProtKB-KW"/>
</dbReference>
<name>A0A0D3KKL7_EMIH1</name>
<keyword evidence="7" id="KW-1185">Reference proteome</keyword>
<reference evidence="6" key="2">
    <citation type="submission" date="2024-10" db="UniProtKB">
        <authorList>
            <consortium name="EnsemblProtists"/>
        </authorList>
    </citation>
    <scope>IDENTIFICATION</scope>
</reference>
<evidence type="ECO:0000313" key="7">
    <source>
        <dbReference type="Proteomes" id="UP000013827"/>
    </source>
</evidence>
<dbReference type="Gene3D" id="3.90.550.10">
    <property type="entry name" value="Spore Coat Polysaccharide Biosynthesis Protein SpsA, Chain A"/>
    <property type="match status" value="1"/>
</dbReference>
<feature type="compositionally biased region" description="Basic and acidic residues" evidence="5">
    <location>
        <begin position="55"/>
        <end position="64"/>
    </location>
</feature>
<dbReference type="KEGG" id="ehx:EMIHUDRAFT_226629"/>
<dbReference type="PANTHER" id="PTHR13778">
    <property type="entry name" value="GLYCOSYLTRANSFERASE 8 DOMAIN-CONTAINING PROTEIN"/>
    <property type="match status" value="1"/>
</dbReference>
<dbReference type="GeneID" id="17281573"/>
<dbReference type="InterPro" id="IPR029044">
    <property type="entry name" value="Nucleotide-diphossugar_trans"/>
</dbReference>
<organism evidence="6 7">
    <name type="scientific">Emiliania huxleyi (strain CCMP1516)</name>
    <dbReference type="NCBI Taxonomy" id="280463"/>
    <lineage>
        <taxon>Eukaryota</taxon>
        <taxon>Haptista</taxon>
        <taxon>Haptophyta</taxon>
        <taxon>Prymnesiophyceae</taxon>
        <taxon>Isochrysidales</taxon>
        <taxon>Noelaerhabdaceae</taxon>
        <taxon>Emiliania</taxon>
    </lineage>
</organism>
<evidence type="ECO:0000256" key="5">
    <source>
        <dbReference type="SAM" id="MobiDB-lite"/>
    </source>
</evidence>
<evidence type="ECO:0000256" key="2">
    <source>
        <dbReference type="ARBA" id="ARBA00022676"/>
    </source>
</evidence>
<dbReference type="PANTHER" id="PTHR13778:SF47">
    <property type="entry name" value="LIPOPOLYSACCHARIDE 1,3-GALACTOSYLTRANSFERASE"/>
    <property type="match status" value="1"/>
</dbReference>
<dbReference type="AlphaFoldDB" id="A0A0D3KKL7"/>
<protein>
    <recommendedName>
        <fullName evidence="8">Hexosyltransferase</fullName>
    </recommendedName>
</protein>
<keyword evidence="3" id="KW-0808">Transferase</keyword>
<dbReference type="EnsemblProtists" id="EOD36302">
    <property type="protein sequence ID" value="EOD36302"/>
    <property type="gene ID" value="EMIHUDRAFT_226629"/>
</dbReference>
<dbReference type="InterPro" id="IPR002495">
    <property type="entry name" value="Glyco_trans_8"/>
</dbReference>
<dbReference type="Pfam" id="PF01501">
    <property type="entry name" value="Glyco_transf_8"/>
    <property type="match status" value="1"/>
</dbReference>
<reference evidence="7" key="1">
    <citation type="journal article" date="2013" name="Nature">
        <title>Pan genome of the phytoplankton Emiliania underpins its global distribution.</title>
        <authorList>
            <person name="Read B.A."/>
            <person name="Kegel J."/>
            <person name="Klute M.J."/>
            <person name="Kuo A."/>
            <person name="Lefebvre S.C."/>
            <person name="Maumus F."/>
            <person name="Mayer C."/>
            <person name="Miller J."/>
            <person name="Monier A."/>
            <person name="Salamov A."/>
            <person name="Young J."/>
            <person name="Aguilar M."/>
            <person name="Claverie J.M."/>
            <person name="Frickenhaus S."/>
            <person name="Gonzalez K."/>
            <person name="Herman E.K."/>
            <person name="Lin Y.C."/>
            <person name="Napier J."/>
            <person name="Ogata H."/>
            <person name="Sarno A.F."/>
            <person name="Shmutz J."/>
            <person name="Schroeder D."/>
            <person name="de Vargas C."/>
            <person name="Verret F."/>
            <person name="von Dassow P."/>
            <person name="Valentin K."/>
            <person name="Van de Peer Y."/>
            <person name="Wheeler G."/>
            <person name="Dacks J.B."/>
            <person name="Delwiche C.F."/>
            <person name="Dyhrman S.T."/>
            <person name="Glockner G."/>
            <person name="John U."/>
            <person name="Richards T."/>
            <person name="Worden A.Z."/>
            <person name="Zhang X."/>
            <person name="Grigoriev I.V."/>
            <person name="Allen A.E."/>
            <person name="Bidle K."/>
            <person name="Borodovsky M."/>
            <person name="Bowler C."/>
            <person name="Brownlee C."/>
            <person name="Cock J.M."/>
            <person name="Elias M."/>
            <person name="Gladyshev V.N."/>
            <person name="Groth M."/>
            <person name="Guda C."/>
            <person name="Hadaegh A."/>
            <person name="Iglesias-Rodriguez M.D."/>
            <person name="Jenkins J."/>
            <person name="Jones B.M."/>
            <person name="Lawson T."/>
            <person name="Leese F."/>
            <person name="Lindquist E."/>
            <person name="Lobanov A."/>
            <person name="Lomsadze A."/>
            <person name="Malik S.B."/>
            <person name="Marsh M.E."/>
            <person name="Mackinder L."/>
            <person name="Mock T."/>
            <person name="Mueller-Roeber B."/>
            <person name="Pagarete A."/>
            <person name="Parker M."/>
            <person name="Probert I."/>
            <person name="Quesneville H."/>
            <person name="Raines C."/>
            <person name="Rensing S.A."/>
            <person name="Riano-Pachon D.M."/>
            <person name="Richier S."/>
            <person name="Rokitta S."/>
            <person name="Shiraiwa Y."/>
            <person name="Soanes D.M."/>
            <person name="van der Giezen M."/>
            <person name="Wahlund T.M."/>
            <person name="Williams B."/>
            <person name="Wilson W."/>
            <person name="Wolfe G."/>
            <person name="Wurch L.L."/>
        </authorList>
    </citation>
    <scope>NUCLEOTIDE SEQUENCE</scope>
</reference>
<sequence>MTKCVLKGGSKQASPLKTTCHFGPRAPAPGEMPWGLALVAVVAAGQVNFFKHSQPRGDHTDASRKHLQNRGGHSDVSNSHQAPGLAPLVWSIFSSSRSPHCIHVHAFCVEAEPSPQSREAIRRVGMEITVHVVNLERFPLLHNLSNSSAMNLVRFYLPELLPEAASSVLWLDTDIIVRSDVHDLLSKLFVGANHSKSLAAVARKKELRTITRYRPSKLGVLKAWGYNVSTVLRGDAFNAGLIAFNLQQWRAQNLTQRIEALVAALQEVGLASYAGISLPGGMRAAPSSQVPLQLLFGHDFQRIDSCWNVGGLGTSWGNGELLPLRVWAKYSAAWWTGEVARGCALHWSGGDKPWSGHNPFAPQHYKPVRKAAIRAGYGDIFPGAAAHDGSDYGLLRNVAIFVAAPSALFYVVALRRPGPGALRAELVPQSPSVHYRGDVDTVSV</sequence>
<proteinExistence type="inferred from homology"/>
<evidence type="ECO:0000256" key="4">
    <source>
        <dbReference type="ARBA" id="ARBA00022723"/>
    </source>
</evidence>